<keyword evidence="3" id="KW-1185">Reference proteome</keyword>
<protein>
    <submittedName>
        <fullName evidence="2">HD domain-containing protein</fullName>
    </submittedName>
</protein>
<dbReference type="InterPro" id="IPR003607">
    <property type="entry name" value="HD/PDEase_dom"/>
</dbReference>
<reference evidence="3" key="1">
    <citation type="submission" date="2018-11" db="EMBL/GenBank/DDBJ databases">
        <title>Proposal to divide the Flavobacteriaceae and reorganize its genera based on Amino Acid Identity values calculated from whole genome sequences.</title>
        <authorList>
            <person name="Nicholson A.C."/>
            <person name="Gulvik C.A."/>
            <person name="Whitney A.M."/>
            <person name="Humrighouse B.W."/>
            <person name="Bell M."/>
            <person name="Holmes B."/>
            <person name="Steigerwalt A.G."/>
            <person name="Villarma A."/>
            <person name="Sheth M."/>
            <person name="Batra D."/>
            <person name="Pryor J."/>
            <person name="Bernardet J.-F."/>
            <person name="Hugo C."/>
            <person name="Kampfer P."/>
            <person name="Newman J."/>
            <person name="McQuiston J.R."/>
        </authorList>
    </citation>
    <scope>NUCLEOTIDE SEQUENCE [LARGE SCALE GENOMIC DNA]</scope>
    <source>
        <strain evidence="3">G0229</strain>
    </source>
</reference>
<dbReference type="KEGG" id="cben:EG339_21660"/>
<dbReference type="PANTHER" id="PTHR35569">
    <property type="entry name" value="CYANAMIDE HYDRATASE DDI2-RELATED"/>
    <property type="match status" value="1"/>
</dbReference>
<evidence type="ECO:0000259" key="1">
    <source>
        <dbReference type="Pfam" id="PF01966"/>
    </source>
</evidence>
<dbReference type="InterPro" id="IPR006674">
    <property type="entry name" value="HD_domain"/>
</dbReference>
<dbReference type="CDD" id="cd00077">
    <property type="entry name" value="HDc"/>
    <property type="match status" value="1"/>
</dbReference>
<dbReference type="RefSeq" id="WP_123871961.1">
    <property type="nucleotide sequence ID" value="NZ_CP033932.1"/>
</dbReference>
<dbReference type="Gene3D" id="1.10.3210.10">
    <property type="entry name" value="Hypothetical protein af1432"/>
    <property type="match status" value="1"/>
</dbReference>
<accession>A0A3G6TCM3</accession>
<dbReference type="Proteomes" id="UP000271193">
    <property type="component" value="Chromosome"/>
</dbReference>
<gene>
    <name evidence="2" type="ORF">EG339_21660</name>
</gene>
<feature type="domain" description="HD" evidence="1">
    <location>
        <begin position="76"/>
        <end position="165"/>
    </location>
</feature>
<evidence type="ECO:0000313" key="2">
    <source>
        <dbReference type="EMBL" id="AZB27005.1"/>
    </source>
</evidence>
<dbReference type="Pfam" id="PF01966">
    <property type="entry name" value="HD"/>
    <property type="match status" value="1"/>
</dbReference>
<name>A0A3G6TCM3_9FLAO</name>
<dbReference type="GeneID" id="99067413"/>
<dbReference type="EMBL" id="CP033932">
    <property type="protein sequence ID" value="AZB27005.1"/>
    <property type="molecule type" value="Genomic_DNA"/>
</dbReference>
<proteinExistence type="predicted"/>
<dbReference type="SUPFAM" id="SSF109604">
    <property type="entry name" value="HD-domain/PDEase-like"/>
    <property type="match status" value="1"/>
</dbReference>
<sequence>MEIILPACGILSKGETQKFKLMLIRSKLQENVNRIMLSFNLKNYTKTDFKDIVVPDSAIAKKAIEEARKYCNSILFSHSYRTYFWSSGFASSENLKVDAELLFISSLLHDIGLTDKHHHVCSKQCFANYGGAFSQQFCLQNNLDPKKASAVKQAIDLHLNPIVNKDKYGNEAYSLSKGAAMDVIGANRFQLSKKYIDDVNRHYSRQGFKEDILNTMENFSHKEGTRADILYRMGFAKMANKNPMNREY</sequence>
<dbReference type="PANTHER" id="PTHR35569:SF1">
    <property type="entry name" value="CYANAMIDE HYDRATASE DDI2-RELATED"/>
    <property type="match status" value="1"/>
</dbReference>
<dbReference type="AlphaFoldDB" id="A0A3G6TCM3"/>
<organism evidence="2 3">
    <name type="scientific">Chryseobacterium bernardetii</name>
    <dbReference type="NCBI Taxonomy" id="1241978"/>
    <lineage>
        <taxon>Bacteria</taxon>
        <taxon>Pseudomonadati</taxon>
        <taxon>Bacteroidota</taxon>
        <taxon>Flavobacteriia</taxon>
        <taxon>Flavobacteriales</taxon>
        <taxon>Weeksellaceae</taxon>
        <taxon>Chryseobacterium group</taxon>
        <taxon>Chryseobacterium</taxon>
    </lineage>
</organism>
<evidence type="ECO:0000313" key="3">
    <source>
        <dbReference type="Proteomes" id="UP000271193"/>
    </source>
</evidence>